<dbReference type="RefSeq" id="WP_322395404.1">
    <property type="nucleotide sequence ID" value="NZ_WNUI01000009.1"/>
</dbReference>
<evidence type="ECO:0000256" key="4">
    <source>
        <dbReference type="ARBA" id="ARBA00013189"/>
    </source>
</evidence>
<dbReference type="InterPro" id="IPR016040">
    <property type="entry name" value="NAD(P)-bd_dom"/>
</dbReference>
<dbReference type="PANTHER" id="PTHR43725:SF47">
    <property type="entry name" value="UDP-GLUCOSE 4-EPIMERASE"/>
    <property type="match status" value="1"/>
</dbReference>
<dbReference type="AlphaFoldDB" id="A0AAW9I287"/>
<dbReference type="InterPro" id="IPR036291">
    <property type="entry name" value="NAD(P)-bd_dom_sf"/>
</dbReference>
<comment type="similarity">
    <text evidence="3">Belongs to the NAD(P)-dependent epimerase/dehydratase family.</text>
</comment>
<sequence>RYFNPVGAHESGLIGELPNGIPNNLMPYVSKVADGELDYVRVFGNDYNTPDGTGVRDYIHVVDLARGHVAAMKKLKDGSGISTYNLGTGQGYSVLDIIKAFSKASGKEIPYKIVDRRAGDIAISFADPSKAEKELGWKSDKNLEDMCKDFWKWQCVGMKNFK</sequence>
<gene>
    <name evidence="9" type="ORF">GNF68_05625</name>
</gene>
<dbReference type="Gene3D" id="3.90.25.10">
    <property type="entry name" value="UDP-galactose 4-epimerase, domain 1"/>
    <property type="match status" value="1"/>
</dbReference>
<evidence type="ECO:0000313" key="10">
    <source>
        <dbReference type="Proteomes" id="UP001288778"/>
    </source>
</evidence>
<evidence type="ECO:0000256" key="6">
    <source>
        <dbReference type="ARBA" id="ARBA00023027"/>
    </source>
</evidence>
<feature type="domain" description="NAD(P)-binding" evidence="8">
    <location>
        <begin position="2"/>
        <end position="149"/>
    </location>
</feature>
<evidence type="ECO:0000256" key="2">
    <source>
        <dbReference type="ARBA" id="ARBA00001911"/>
    </source>
</evidence>
<dbReference type="GO" id="GO:0003978">
    <property type="term" value="F:UDP-glucose 4-epimerase activity"/>
    <property type="evidence" value="ECO:0007669"/>
    <property type="project" value="UniProtKB-EC"/>
</dbReference>
<dbReference type="PRINTS" id="PR01713">
    <property type="entry name" value="NUCEPIMERASE"/>
</dbReference>
<accession>A0AAW9I287</accession>
<evidence type="ECO:0000256" key="5">
    <source>
        <dbReference type="ARBA" id="ARBA00018569"/>
    </source>
</evidence>
<comment type="catalytic activity">
    <reaction evidence="1">
        <text>UDP-alpha-D-glucose = UDP-alpha-D-galactose</text>
        <dbReference type="Rhea" id="RHEA:22168"/>
        <dbReference type="ChEBI" id="CHEBI:58885"/>
        <dbReference type="ChEBI" id="CHEBI:66914"/>
        <dbReference type="EC" id="5.1.3.2"/>
    </reaction>
</comment>
<evidence type="ECO:0000256" key="1">
    <source>
        <dbReference type="ARBA" id="ARBA00000083"/>
    </source>
</evidence>
<dbReference type="Gene3D" id="3.40.50.720">
    <property type="entry name" value="NAD(P)-binding Rossmann-like Domain"/>
    <property type="match status" value="1"/>
</dbReference>
<name>A0AAW9I287_CLOPF</name>
<evidence type="ECO:0000256" key="3">
    <source>
        <dbReference type="ARBA" id="ARBA00007637"/>
    </source>
</evidence>
<dbReference type="GO" id="GO:0005829">
    <property type="term" value="C:cytosol"/>
    <property type="evidence" value="ECO:0007669"/>
    <property type="project" value="TreeGrafter"/>
</dbReference>
<organism evidence="9 10">
    <name type="scientific">Clostridium perfringens</name>
    <dbReference type="NCBI Taxonomy" id="1502"/>
    <lineage>
        <taxon>Bacteria</taxon>
        <taxon>Bacillati</taxon>
        <taxon>Bacillota</taxon>
        <taxon>Clostridia</taxon>
        <taxon>Eubacteriales</taxon>
        <taxon>Clostridiaceae</taxon>
        <taxon>Clostridium</taxon>
    </lineage>
</organism>
<comment type="caution">
    <text evidence="9">The sequence shown here is derived from an EMBL/GenBank/DDBJ whole genome shotgun (WGS) entry which is preliminary data.</text>
</comment>
<dbReference type="Proteomes" id="UP001288778">
    <property type="component" value="Unassembled WGS sequence"/>
</dbReference>
<keyword evidence="7" id="KW-0413">Isomerase</keyword>
<evidence type="ECO:0000259" key="8">
    <source>
        <dbReference type="Pfam" id="PF16363"/>
    </source>
</evidence>
<keyword evidence="6" id="KW-0520">NAD</keyword>
<dbReference type="GO" id="GO:0005996">
    <property type="term" value="P:monosaccharide metabolic process"/>
    <property type="evidence" value="ECO:0007669"/>
    <property type="project" value="TreeGrafter"/>
</dbReference>
<dbReference type="EC" id="5.1.3.2" evidence="4"/>
<dbReference type="SUPFAM" id="SSF51735">
    <property type="entry name" value="NAD(P)-binding Rossmann-fold domains"/>
    <property type="match status" value="1"/>
</dbReference>
<evidence type="ECO:0000313" key="9">
    <source>
        <dbReference type="EMBL" id="MDZ4908548.1"/>
    </source>
</evidence>
<dbReference type="Pfam" id="PF16363">
    <property type="entry name" value="GDP_Man_Dehyd"/>
    <property type="match status" value="1"/>
</dbReference>
<evidence type="ECO:0000256" key="7">
    <source>
        <dbReference type="ARBA" id="ARBA00023235"/>
    </source>
</evidence>
<protein>
    <recommendedName>
        <fullName evidence="5">UDP-glucose 4-epimerase</fullName>
        <ecNumber evidence="4">5.1.3.2</ecNumber>
    </recommendedName>
</protein>
<proteinExistence type="inferred from homology"/>
<dbReference type="PANTHER" id="PTHR43725">
    <property type="entry name" value="UDP-GLUCOSE 4-EPIMERASE"/>
    <property type="match status" value="1"/>
</dbReference>
<feature type="non-terminal residue" evidence="9">
    <location>
        <position position="1"/>
    </location>
</feature>
<comment type="cofactor">
    <cofactor evidence="2">
        <name>NAD(+)</name>
        <dbReference type="ChEBI" id="CHEBI:57540"/>
    </cofactor>
</comment>
<reference evidence="9" key="1">
    <citation type="submission" date="2019-11" db="EMBL/GenBank/DDBJ databases">
        <title>Characterization of Clostridium perfringens isolates from swine manure treated agricultural soils.</title>
        <authorList>
            <person name="Wushke S.T."/>
        </authorList>
    </citation>
    <scope>NUCLEOTIDE SEQUENCE</scope>
    <source>
        <strain evidence="9">X94</strain>
    </source>
</reference>
<dbReference type="EMBL" id="WNUI01000009">
    <property type="protein sequence ID" value="MDZ4908548.1"/>
    <property type="molecule type" value="Genomic_DNA"/>
</dbReference>